<evidence type="ECO:0000256" key="1">
    <source>
        <dbReference type="ARBA" id="ARBA00023121"/>
    </source>
</evidence>
<dbReference type="PROSITE" id="PS51228">
    <property type="entry name" value="ACB_2"/>
    <property type="match status" value="1"/>
</dbReference>
<dbReference type="PRINTS" id="PR00689">
    <property type="entry name" value="ACOABINDINGP"/>
</dbReference>
<dbReference type="InterPro" id="IPR014352">
    <property type="entry name" value="FERM/acyl-CoA-bd_prot_sf"/>
</dbReference>
<dbReference type="GO" id="GO:0000062">
    <property type="term" value="F:fatty-acyl-CoA binding"/>
    <property type="evidence" value="ECO:0007669"/>
    <property type="project" value="InterPro"/>
</dbReference>
<dbReference type="PANTHER" id="PTHR23310:SF62">
    <property type="entry name" value="ACYL-COA BINDING PROTEIN 1, ISOFORM A"/>
    <property type="match status" value="1"/>
</dbReference>
<proteinExistence type="predicted"/>
<keyword evidence="4" id="KW-1185">Reference proteome</keyword>
<evidence type="ECO:0000259" key="2">
    <source>
        <dbReference type="PROSITE" id="PS51228"/>
    </source>
</evidence>
<dbReference type="PROSITE" id="PS00880">
    <property type="entry name" value="ACB_1"/>
    <property type="match status" value="1"/>
</dbReference>
<keyword evidence="1" id="KW-0446">Lipid-binding</keyword>
<dbReference type="PANTHER" id="PTHR23310">
    <property type="entry name" value="ACYL-COA-BINDING PROTEIN, ACBP"/>
    <property type="match status" value="1"/>
</dbReference>
<feature type="domain" description="ACB" evidence="2">
    <location>
        <begin position="2"/>
        <end position="84"/>
    </location>
</feature>
<dbReference type="Pfam" id="PF00887">
    <property type="entry name" value="ACBP"/>
    <property type="match status" value="1"/>
</dbReference>
<dbReference type="Gene3D" id="1.20.80.10">
    <property type="match status" value="1"/>
</dbReference>
<dbReference type="EMBL" id="CP002343">
    <property type="protein sequence ID" value="ADU47890.1"/>
    <property type="molecule type" value="Genomic_DNA"/>
</dbReference>
<dbReference type="Proteomes" id="UP000008914">
    <property type="component" value="Chromosome"/>
</dbReference>
<reference evidence="3 4" key="1">
    <citation type="journal article" date="2010" name="Stand. Genomic Sci.">
        <title>Complete genome sequence of Intrasporangium calvum type strain (7 KIP).</title>
        <authorList>
            <person name="Del Rio T.G."/>
            <person name="Chertkov O."/>
            <person name="Yasawong M."/>
            <person name="Lucas S."/>
            <person name="Deshpande S."/>
            <person name="Cheng J.F."/>
            <person name="Detter C."/>
            <person name="Tapia R."/>
            <person name="Han C."/>
            <person name="Goodwin L."/>
            <person name="Pitluck S."/>
            <person name="Liolios K."/>
            <person name="Ivanova N."/>
            <person name="Mavromatis K."/>
            <person name="Pati A."/>
            <person name="Chen A."/>
            <person name="Palaniappan K."/>
            <person name="Land M."/>
            <person name="Hauser L."/>
            <person name="Chang Y.J."/>
            <person name="Jeffries C.D."/>
            <person name="Rohde M."/>
            <person name="Pukall R."/>
            <person name="Sikorski J."/>
            <person name="Goker M."/>
            <person name="Woyke T."/>
            <person name="Bristow J."/>
            <person name="Eisen J.A."/>
            <person name="Markowitz V."/>
            <person name="Hugenholtz P."/>
            <person name="Kyrpides N.C."/>
            <person name="Klenk H.P."/>
            <person name="Lapidus A."/>
        </authorList>
    </citation>
    <scope>NUCLEOTIDE SEQUENCE [LARGE SCALE GENOMIC DNA]</scope>
    <source>
        <strain evidence="4">ATCC 23552 / DSM 43043 / JCM 3097 / NBRC 12989 / 7 KIP</strain>
    </source>
</reference>
<dbReference type="HOGENOM" id="CLU_118853_4_1_11"/>
<name>E6S6Z5_INTC7</name>
<dbReference type="SUPFAM" id="SSF47027">
    <property type="entry name" value="Acyl-CoA binding protein"/>
    <property type="match status" value="1"/>
</dbReference>
<dbReference type="AlphaFoldDB" id="E6S6Z5"/>
<evidence type="ECO:0000313" key="3">
    <source>
        <dbReference type="EMBL" id="ADU47890.1"/>
    </source>
</evidence>
<dbReference type="KEGG" id="ica:Intca_1374"/>
<dbReference type="eggNOG" id="COG4281">
    <property type="taxonomic scope" value="Bacteria"/>
</dbReference>
<organism evidence="3 4">
    <name type="scientific">Intrasporangium calvum (strain ATCC 23552 / DSM 43043 / JCM 3097 / NBRC 12989 / NCIMB 10167 / NRRL B-3866 / 7 KIP)</name>
    <dbReference type="NCBI Taxonomy" id="710696"/>
    <lineage>
        <taxon>Bacteria</taxon>
        <taxon>Bacillati</taxon>
        <taxon>Actinomycetota</taxon>
        <taxon>Actinomycetes</taxon>
        <taxon>Micrococcales</taxon>
        <taxon>Intrasporangiaceae</taxon>
        <taxon>Intrasporangium</taxon>
    </lineage>
</organism>
<evidence type="ECO:0000313" key="4">
    <source>
        <dbReference type="Proteomes" id="UP000008914"/>
    </source>
</evidence>
<dbReference type="InterPro" id="IPR035984">
    <property type="entry name" value="Acyl-CoA-binding_sf"/>
</dbReference>
<gene>
    <name evidence="3" type="ordered locus">Intca_1374</name>
</gene>
<dbReference type="InterPro" id="IPR000582">
    <property type="entry name" value="Acyl-CoA-binding_protein"/>
</dbReference>
<accession>E6S6Z5</accession>
<dbReference type="STRING" id="710696.Intca_1374"/>
<dbReference type="InterPro" id="IPR022408">
    <property type="entry name" value="Acyl-CoA-binding_prot_CS"/>
</dbReference>
<dbReference type="GO" id="GO:0006631">
    <property type="term" value="P:fatty acid metabolic process"/>
    <property type="evidence" value="ECO:0007669"/>
    <property type="project" value="TreeGrafter"/>
</dbReference>
<protein>
    <submittedName>
        <fullName evidence="3">Acyl-coA-binding protein ACBP</fullName>
    </submittedName>
</protein>
<sequence>MASTEFESAVAAVKQLTEDPGTDIKLKLYALYKQATEGDATGKRPGFTEFVGRAKYDAWAKLSGTSPEAAEAQYVAVAQDLTAP</sequence>
<dbReference type="RefSeq" id="WP_013492206.1">
    <property type="nucleotide sequence ID" value="NC_014830.1"/>
</dbReference>
<dbReference type="OrthoDB" id="5625302at2"/>